<protein>
    <submittedName>
        <fullName evidence="1">Uncharacterized protein</fullName>
    </submittedName>
</protein>
<name>X1L9R7_9ZZZZ</name>
<accession>X1L9R7</accession>
<proteinExistence type="predicted"/>
<comment type="caution">
    <text evidence="1">The sequence shown here is derived from an EMBL/GenBank/DDBJ whole genome shotgun (WGS) entry which is preliminary data.</text>
</comment>
<reference evidence="1" key="1">
    <citation type="journal article" date="2014" name="Front. Microbiol.">
        <title>High frequency of phylogenetically diverse reductive dehalogenase-homologous genes in deep subseafloor sedimentary metagenomes.</title>
        <authorList>
            <person name="Kawai M."/>
            <person name="Futagami T."/>
            <person name="Toyoda A."/>
            <person name="Takaki Y."/>
            <person name="Nishi S."/>
            <person name="Hori S."/>
            <person name="Arai W."/>
            <person name="Tsubouchi T."/>
            <person name="Morono Y."/>
            <person name="Uchiyama I."/>
            <person name="Ito T."/>
            <person name="Fujiyama A."/>
            <person name="Inagaki F."/>
            <person name="Takami H."/>
        </authorList>
    </citation>
    <scope>NUCLEOTIDE SEQUENCE</scope>
    <source>
        <strain evidence="1">Expedition CK06-06</strain>
    </source>
</reference>
<feature type="non-terminal residue" evidence="1">
    <location>
        <position position="46"/>
    </location>
</feature>
<dbReference type="AlphaFoldDB" id="X1L9R7"/>
<organism evidence="1">
    <name type="scientific">marine sediment metagenome</name>
    <dbReference type="NCBI Taxonomy" id="412755"/>
    <lineage>
        <taxon>unclassified sequences</taxon>
        <taxon>metagenomes</taxon>
        <taxon>ecological metagenomes</taxon>
    </lineage>
</organism>
<sequence>MLAEELPRQYNTFECRLGAFFVRHVQDTYYHLKSWLQGIPEYDSGV</sequence>
<dbReference type="EMBL" id="BARU01047789">
    <property type="protein sequence ID" value="GAH90893.1"/>
    <property type="molecule type" value="Genomic_DNA"/>
</dbReference>
<gene>
    <name evidence="1" type="ORF">S03H2_71415</name>
</gene>
<evidence type="ECO:0000313" key="1">
    <source>
        <dbReference type="EMBL" id="GAH90893.1"/>
    </source>
</evidence>